<dbReference type="EMBL" id="QNVT01000005">
    <property type="protein sequence ID" value="REC63127.1"/>
    <property type="molecule type" value="Genomic_DNA"/>
</dbReference>
<dbReference type="RefSeq" id="WP_115970205.1">
    <property type="nucleotide sequence ID" value="NZ_QNVT01000005.1"/>
</dbReference>
<protein>
    <submittedName>
        <fullName evidence="2">Uncharacterized protein</fullName>
    </submittedName>
</protein>
<organism evidence="2 3">
    <name type="scientific">Chryseobacterium pennae</name>
    <dbReference type="NCBI Taxonomy" id="2258962"/>
    <lineage>
        <taxon>Bacteria</taxon>
        <taxon>Pseudomonadati</taxon>
        <taxon>Bacteroidota</taxon>
        <taxon>Flavobacteriia</taxon>
        <taxon>Flavobacteriales</taxon>
        <taxon>Weeksellaceae</taxon>
        <taxon>Chryseobacterium group</taxon>
        <taxon>Chryseobacterium</taxon>
    </lineage>
</organism>
<dbReference type="AlphaFoldDB" id="A0A3D9CB80"/>
<reference evidence="3" key="1">
    <citation type="submission" date="2018-06" db="EMBL/GenBank/DDBJ databases">
        <authorList>
            <person name="Lum Nde A."/>
            <person name="Hugo C."/>
        </authorList>
    </citation>
    <scope>NUCLEOTIDE SEQUENCE [LARGE SCALE GENOMIC DNA]</scope>
    <source>
        <strain evidence="3">1_F178</strain>
    </source>
</reference>
<name>A0A3D9CB80_9FLAO</name>
<proteinExistence type="predicted"/>
<keyword evidence="3" id="KW-1185">Reference proteome</keyword>
<gene>
    <name evidence="2" type="ORF">DRF65_07850</name>
</gene>
<comment type="caution">
    <text evidence="2">The sequence shown here is derived from an EMBL/GenBank/DDBJ whole genome shotgun (WGS) entry which is preliminary data.</text>
</comment>
<evidence type="ECO:0000313" key="2">
    <source>
        <dbReference type="EMBL" id="REC63127.1"/>
    </source>
</evidence>
<evidence type="ECO:0000313" key="3">
    <source>
        <dbReference type="Proteomes" id="UP000256686"/>
    </source>
</evidence>
<keyword evidence="1" id="KW-0732">Signal</keyword>
<accession>A0A3D9CB80</accession>
<feature type="chain" id="PRO_5017549660" evidence="1">
    <location>
        <begin position="21"/>
        <end position="250"/>
    </location>
</feature>
<dbReference type="Proteomes" id="UP000256686">
    <property type="component" value="Unassembled WGS sequence"/>
</dbReference>
<sequence length="250" mass="26272">MKKIVLFSIFCFLSSNLSHAQIATNQQTVATITDENAFMDASSNFDISANSSNTLGKGLVYPRTNLTTWVFKTDNVDGINFPTGFDGMIVYNTGTGNTLTGANNPSTVSTVAPGFYYFSNPIAAGSTTGSAAVATGKWLPLGANPKVNIATAETTTNTAVNGNQVYAKRGTFTTSGTSTAPTAYSNQAAIASPGSLYRITIYQSGTNNVYSNSVYSYAADGSFVTGSPSMSVVYPAGTYNYTVEYTKTNN</sequence>
<evidence type="ECO:0000256" key="1">
    <source>
        <dbReference type="SAM" id="SignalP"/>
    </source>
</evidence>
<feature type="signal peptide" evidence="1">
    <location>
        <begin position="1"/>
        <end position="20"/>
    </location>
</feature>